<dbReference type="PANTHER" id="PTHR36349">
    <property type="entry name" value="PROTEIN CLAVATA 3"/>
    <property type="match status" value="1"/>
</dbReference>
<evidence type="ECO:0000256" key="4">
    <source>
        <dbReference type="ARBA" id="ARBA00022729"/>
    </source>
</evidence>
<comment type="caution">
    <text evidence="8">The sequence shown here is derived from an EMBL/GenBank/DDBJ whole genome shotgun (WGS) entry which is preliminary data.</text>
</comment>
<dbReference type="GO" id="GO:0033612">
    <property type="term" value="F:receptor serine/threonine kinase binding"/>
    <property type="evidence" value="ECO:0007669"/>
    <property type="project" value="InterPro"/>
</dbReference>
<dbReference type="GO" id="GO:0005576">
    <property type="term" value="C:extracellular region"/>
    <property type="evidence" value="ECO:0007669"/>
    <property type="project" value="UniProtKB-SubCell"/>
</dbReference>
<dbReference type="EMBL" id="JAKUCV010004959">
    <property type="protein sequence ID" value="KAJ4833394.1"/>
    <property type="molecule type" value="Genomic_DNA"/>
</dbReference>
<evidence type="ECO:0000313" key="8">
    <source>
        <dbReference type="EMBL" id="KAJ4833394.1"/>
    </source>
</evidence>
<proteinExistence type="inferred from homology"/>
<feature type="region of interest" description="Disordered" evidence="6">
    <location>
        <begin position="75"/>
        <end position="98"/>
    </location>
</feature>
<dbReference type="AlphaFoldDB" id="A0A9Q0FME0"/>
<sequence length="98" mass="10633">MAFIKPIFYCLVITTLLLLVVLEASSGCHRGEKCFYAQANVPMEKKSRKMLAVLKSGLGGPVVSNNGQKLVYSELRNVPSGPDPLHHNGGSPKKPRTP</sequence>
<dbReference type="InterPro" id="IPR044962">
    <property type="entry name" value="CLV3/ESR"/>
</dbReference>
<dbReference type="Proteomes" id="UP001141552">
    <property type="component" value="Unassembled WGS sequence"/>
</dbReference>
<evidence type="ECO:0000256" key="3">
    <source>
        <dbReference type="ARBA" id="ARBA00022525"/>
    </source>
</evidence>
<evidence type="ECO:0000313" key="9">
    <source>
        <dbReference type="Proteomes" id="UP001141552"/>
    </source>
</evidence>
<evidence type="ECO:0000256" key="6">
    <source>
        <dbReference type="SAM" id="MobiDB-lite"/>
    </source>
</evidence>
<dbReference type="GO" id="GO:0030154">
    <property type="term" value="P:cell differentiation"/>
    <property type="evidence" value="ECO:0007669"/>
    <property type="project" value="UniProtKB-KW"/>
</dbReference>
<evidence type="ECO:0000256" key="2">
    <source>
        <dbReference type="ARBA" id="ARBA00005416"/>
    </source>
</evidence>
<comment type="similarity">
    <text evidence="2">Belongs to the CLV3/ESR signal peptide family.</text>
</comment>
<keyword evidence="9" id="KW-1185">Reference proteome</keyword>
<accession>A0A9Q0FME0</accession>
<keyword evidence="3" id="KW-0964">Secreted</keyword>
<protein>
    <submittedName>
        <fullName evidence="8">Uncharacterized protein</fullName>
    </submittedName>
</protein>
<organism evidence="8 9">
    <name type="scientific">Turnera subulata</name>
    <dbReference type="NCBI Taxonomy" id="218843"/>
    <lineage>
        <taxon>Eukaryota</taxon>
        <taxon>Viridiplantae</taxon>
        <taxon>Streptophyta</taxon>
        <taxon>Embryophyta</taxon>
        <taxon>Tracheophyta</taxon>
        <taxon>Spermatophyta</taxon>
        <taxon>Magnoliopsida</taxon>
        <taxon>eudicotyledons</taxon>
        <taxon>Gunneridae</taxon>
        <taxon>Pentapetalae</taxon>
        <taxon>rosids</taxon>
        <taxon>fabids</taxon>
        <taxon>Malpighiales</taxon>
        <taxon>Passifloraceae</taxon>
        <taxon>Turnera</taxon>
    </lineage>
</organism>
<reference evidence="8" key="1">
    <citation type="submission" date="2022-02" db="EMBL/GenBank/DDBJ databases">
        <authorList>
            <person name="Henning P.M."/>
            <person name="McCubbin A.G."/>
            <person name="Shore J.S."/>
        </authorList>
    </citation>
    <scope>NUCLEOTIDE SEQUENCE</scope>
    <source>
        <strain evidence="8">F60SS</strain>
        <tissue evidence="8">Leaves</tissue>
    </source>
</reference>
<keyword evidence="4 7" id="KW-0732">Signal</keyword>
<feature type="signal peptide" evidence="7">
    <location>
        <begin position="1"/>
        <end position="24"/>
    </location>
</feature>
<comment type="subcellular location">
    <subcellularLocation>
        <location evidence="1">Secreted</location>
    </subcellularLocation>
</comment>
<feature type="chain" id="PRO_5040380831" evidence="7">
    <location>
        <begin position="25"/>
        <end position="98"/>
    </location>
</feature>
<evidence type="ECO:0000256" key="7">
    <source>
        <dbReference type="SAM" id="SignalP"/>
    </source>
</evidence>
<keyword evidence="5" id="KW-0221">Differentiation</keyword>
<name>A0A9Q0FME0_9ROSI</name>
<evidence type="ECO:0000256" key="5">
    <source>
        <dbReference type="ARBA" id="ARBA00022782"/>
    </source>
</evidence>
<gene>
    <name evidence="8" type="ORF">Tsubulata_028197</name>
</gene>
<evidence type="ECO:0000256" key="1">
    <source>
        <dbReference type="ARBA" id="ARBA00004613"/>
    </source>
</evidence>
<dbReference type="OrthoDB" id="1862509at2759"/>
<reference evidence="8" key="2">
    <citation type="journal article" date="2023" name="Plants (Basel)">
        <title>Annotation of the Turnera subulata (Passifloraceae) Draft Genome Reveals the S-Locus Evolved after the Divergence of Turneroideae from Passifloroideae in a Stepwise Manner.</title>
        <authorList>
            <person name="Henning P.M."/>
            <person name="Roalson E.H."/>
            <person name="Mir W."/>
            <person name="McCubbin A.G."/>
            <person name="Shore J.S."/>
        </authorList>
    </citation>
    <scope>NUCLEOTIDE SEQUENCE</scope>
    <source>
        <strain evidence="8">F60SS</strain>
    </source>
</reference>
<dbReference type="PANTHER" id="PTHR36349:SF2">
    <property type="entry name" value="PROTEIN CLAVATA 3"/>
    <property type="match status" value="1"/>
</dbReference>